<keyword evidence="2" id="KW-1133">Transmembrane helix</keyword>
<name>A0AAD1XFT5_EUPCR</name>
<keyword evidence="2" id="KW-0812">Transmembrane</keyword>
<protein>
    <submittedName>
        <fullName evidence="3">Uncharacterized protein</fullName>
    </submittedName>
</protein>
<feature type="transmembrane region" description="Helical" evidence="2">
    <location>
        <begin position="6"/>
        <end position="26"/>
    </location>
</feature>
<evidence type="ECO:0000256" key="1">
    <source>
        <dbReference type="SAM" id="MobiDB-lite"/>
    </source>
</evidence>
<organism evidence="3 4">
    <name type="scientific">Euplotes crassus</name>
    <dbReference type="NCBI Taxonomy" id="5936"/>
    <lineage>
        <taxon>Eukaryota</taxon>
        <taxon>Sar</taxon>
        <taxon>Alveolata</taxon>
        <taxon>Ciliophora</taxon>
        <taxon>Intramacronucleata</taxon>
        <taxon>Spirotrichea</taxon>
        <taxon>Hypotrichia</taxon>
        <taxon>Euplotida</taxon>
        <taxon>Euplotidae</taxon>
        <taxon>Moneuplotes</taxon>
    </lineage>
</organism>
<comment type="caution">
    <text evidence="3">The sequence shown here is derived from an EMBL/GenBank/DDBJ whole genome shotgun (WGS) entry which is preliminary data.</text>
</comment>
<dbReference type="EMBL" id="CAMPGE010011551">
    <property type="protein sequence ID" value="CAI2370377.1"/>
    <property type="molecule type" value="Genomic_DNA"/>
</dbReference>
<feature type="compositionally biased region" description="Basic and acidic residues" evidence="1">
    <location>
        <begin position="317"/>
        <end position="336"/>
    </location>
</feature>
<dbReference type="AlphaFoldDB" id="A0AAD1XFT5"/>
<evidence type="ECO:0000256" key="2">
    <source>
        <dbReference type="SAM" id="Phobius"/>
    </source>
</evidence>
<keyword evidence="2" id="KW-0472">Membrane</keyword>
<gene>
    <name evidence="3" type="ORF">ECRASSUSDP1_LOCUS11689</name>
</gene>
<keyword evidence="4" id="KW-1185">Reference proteome</keyword>
<dbReference type="Proteomes" id="UP001295684">
    <property type="component" value="Unassembled WGS sequence"/>
</dbReference>
<reference evidence="3" key="1">
    <citation type="submission" date="2023-07" db="EMBL/GenBank/DDBJ databases">
        <authorList>
            <consortium name="AG Swart"/>
            <person name="Singh M."/>
            <person name="Singh A."/>
            <person name="Seah K."/>
            <person name="Emmerich C."/>
        </authorList>
    </citation>
    <scope>NUCLEOTIDE SEQUENCE</scope>
    <source>
        <strain evidence="3">DP1</strain>
    </source>
</reference>
<feature type="compositionally biased region" description="Basic and acidic residues" evidence="1">
    <location>
        <begin position="354"/>
        <end position="389"/>
    </location>
</feature>
<feature type="region of interest" description="Disordered" evidence="1">
    <location>
        <begin position="302"/>
        <end position="400"/>
    </location>
</feature>
<proteinExistence type="predicted"/>
<accession>A0AAD1XFT5</accession>
<evidence type="ECO:0000313" key="4">
    <source>
        <dbReference type="Proteomes" id="UP001295684"/>
    </source>
</evidence>
<feature type="compositionally biased region" description="Acidic residues" evidence="1">
    <location>
        <begin position="340"/>
        <end position="353"/>
    </location>
</feature>
<evidence type="ECO:0000313" key="3">
    <source>
        <dbReference type="EMBL" id="CAI2370377.1"/>
    </source>
</evidence>
<sequence length="400" mass="46286">MATRYYHYIGGFIGGVALSSSIMCYIDDIVYVPIRRTFIKPIYSYYYVNYGTSNLPEENKSKMGVSDVITEISNKGGSYLSELRPRDVTGDRNTFVFKENDFKTREQHYFDYIAQRRMEQGDSFEKPDSTQQHDKYSNEDYKSLAFITPQDLMDKYVTNSQDTAQEYNEVFNSFDMIKIVQKKERKDPNTEALKERLEKIRKKNEFGSELLEQSEKYKVPDEREEARKSLAEAKKLTQIAMADRENITSEDVDQILSSYQGKYSVREVTSKDKSNLRNLRQLAKSDNVALPKKPQAPLQKLYEASMEAQKTFDTPEIEEKAFSDSKEVPFESKEEVPSESQEEVLSESQEEVLSEPREEVSSEPKEELSSEPKKETPLEPIKIETEIKSDSVIPSDVEQK</sequence>